<dbReference type="EMBL" id="LGAV01000004">
    <property type="protein sequence ID" value="KOS13944.1"/>
    <property type="molecule type" value="Genomic_DNA"/>
</dbReference>
<accession>A0A0M8MTC3</accession>
<proteinExistence type="predicted"/>
<dbReference type="OrthoDB" id="3366682at2759"/>
<feature type="compositionally biased region" description="Polar residues" evidence="1">
    <location>
        <begin position="73"/>
        <end position="93"/>
    </location>
</feature>
<comment type="caution">
    <text evidence="2">The sequence shown here is derived from an EMBL/GenBank/DDBJ whole genome shotgun (WGS) entry which is preliminary data.</text>
</comment>
<dbReference type="RefSeq" id="XP_017991576.1">
    <property type="nucleotide sequence ID" value="XM_018138570.1"/>
</dbReference>
<evidence type="ECO:0000313" key="2">
    <source>
        <dbReference type="EMBL" id="KOS13944.1"/>
    </source>
</evidence>
<dbReference type="AlphaFoldDB" id="A0A0M8MTC3"/>
<sequence length="141" mass="15310">MSRGAGGRFGHESELQRSMREPVYVWRKEWVVPSALSRPASSGQNMTERLGSDADAMRSATPFKILKWVRTTETVQHNSTEPEAQTGDVSLSGSMMDAVPQDLEAGDDATPGPDSASPSKKMDEDEDMPDAEQPVKEDVGA</sequence>
<evidence type="ECO:0000313" key="3">
    <source>
        <dbReference type="Proteomes" id="UP000037751"/>
    </source>
</evidence>
<dbReference type="Proteomes" id="UP000037751">
    <property type="component" value="Unassembled WGS sequence"/>
</dbReference>
<dbReference type="GeneID" id="28730446"/>
<feature type="region of interest" description="Disordered" evidence="1">
    <location>
        <begin position="73"/>
        <end position="141"/>
    </location>
</feature>
<protein>
    <submittedName>
        <fullName evidence="2">Uncharacterized protein</fullName>
    </submittedName>
</protein>
<feature type="region of interest" description="Disordered" evidence="1">
    <location>
        <begin position="34"/>
        <end position="57"/>
    </location>
</feature>
<reference evidence="2 3" key="1">
    <citation type="submission" date="2015-07" db="EMBL/GenBank/DDBJ databases">
        <title>Draft Genome Sequence of Malassezia furfur CBS1878 and Malassezia pachydermatis CBS1879.</title>
        <authorList>
            <person name="Triana S."/>
            <person name="Ohm R."/>
            <person name="Gonzalez A."/>
            <person name="DeCock H."/>
            <person name="Restrepo S."/>
            <person name="Celis A."/>
        </authorList>
    </citation>
    <scope>NUCLEOTIDE SEQUENCE [LARGE SCALE GENOMIC DNA]</scope>
    <source>
        <strain evidence="2 3">CBS 1879</strain>
    </source>
</reference>
<evidence type="ECO:0000256" key="1">
    <source>
        <dbReference type="SAM" id="MobiDB-lite"/>
    </source>
</evidence>
<dbReference type="VEuPathDB" id="FungiDB:Malapachy_4115"/>
<gene>
    <name evidence="2" type="ORF">Malapachy_4115</name>
</gene>
<name>A0A0M8MTC3_9BASI</name>
<keyword evidence="3" id="KW-1185">Reference proteome</keyword>
<organism evidence="2 3">
    <name type="scientific">Malassezia pachydermatis</name>
    <dbReference type="NCBI Taxonomy" id="77020"/>
    <lineage>
        <taxon>Eukaryota</taxon>
        <taxon>Fungi</taxon>
        <taxon>Dikarya</taxon>
        <taxon>Basidiomycota</taxon>
        <taxon>Ustilaginomycotina</taxon>
        <taxon>Malasseziomycetes</taxon>
        <taxon>Malasseziales</taxon>
        <taxon>Malasseziaceae</taxon>
        <taxon>Malassezia</taxon>
    </lineage>
</organism>